<dbReference type="OrthoDB" id="9812295at2"/>
<reference evidence="2 3" key="1">
    <citation type="submission" date="2019-02" db="EMBL/GenBank/DDBJ databases">
        <title>Genomic Encyclopedia of Type Strains, Phase IV (KMG-IV): sequencing the most valuable type-strain genomes for metagenomic binning, comparative biology and taxonomic classification.</title>
        <authorList>
            <person name="Goeker M."/>
        </authorList>
    </citation>
    <scope>NUCLEOTIDE SEQUENCE [LARGE SCALE GENOMIC DNA]</scope>
    <source>
        <strain evidence="2 3">DSM 45622</strain>
    </source>
</reference>
<dbReference type="Pfam" id="PF03358">
    <property type="entry name" value="FMN_red"/>
    <property type="match status" value="1"/>
</dbReference>
<comment type="caution">
    <text evidence="2">The sequence shown here is derived from an EMBL/GenBank/DDBJ whole genome shotgun (WGS) entry which is preliminary data.</text>
</comment>
<dbReference type="EMBL" id="SGXD01000003">
    <property type="protein sequence ID" value="RZS87339.1"/>
    <property type="molecule type" value="Genomic_DNA"/>
</dbReference>
<dbReference type="RefSeq" id="WP_130493471.1">
    <property type="nucleotide sequence ID" value="NZ_SGXD01000003.1"/>
</dbReference>
<evidence type="ECO:0000259" key="1">
    <source>
        <dbReference type="Pfam" id="PF03358"/>
    </source>
</evidence>
<gene>
    <name evidence="2" type="ORF">EV189_2764</name>
</gene>
<dbReference type="InterPro" id="IPR029039">
    <property type="entry name" value="Flavoprotein-like_sf"/>
</dbReference>
<dbReference type="Gene3D" id="3.40.50.360">
    <property type="match status" value="1"/>
</dbReference>
<dbReference type="GO" id="GO:0016491">
    <property type="term" value="F:oxidoreductase activity"/>
    <property type="evidence" value="ECO:0007669"/>
    <property type="project" value="InterPro"/>
</dbReference>
<dbReference type="GO" id="GO:0005829">
    <property type="term" value="C:cytosol"/>
    <property type="evidence" value="ECO:0007669"/>
    <property type="project" value="TreeGrafter"/>
</dbReference>
<keyword evidence="3" id="KW-1185">Reference proteome</keyword>
<dbReference type="PANTHER" id="PTHR30543:SF21">
    <property type="entry name" value="NAD(P)H-DEPENDENT FMN REDUCTASE LOT6"/>
    <property type="match status" value="1"/>
</dbReference>
<evidence type="ECO:0000313" key="2">
    <source>
        <dbReference type="EMBL" id="RZS87339.1"/>
    </source>
</evidence>
<dbReference type="PANTHER" id="PTHR30543">
    <property type="entry name" value="CHROMATE REDUCTASE"/>
    <property type="match status" value="1"/>
</dbReference>
<sequence length="200" mass="21277">MTTTTAPVPLRLAVVTGSSRSGRYAPAVTRWFVDAVGDRADLELDVLDVADLELPADGPALPPRSGQYDAPAAALAARLSAADAFVLVVPEYNHGYPAALKHAIDATYWEWAAKPVGFVSYGGAFGGVRAVEQLRQVVVELHGTTVRDQVAVPAVYAAFDQEGRARGEVPVIGDLDALLDQLLWWGRALRAARAEVPYAA</sequence>
<dbReference type="GO" id="GO:0010181">
    <property type="term" value="F:FMN binding"/>
    <property type="evidence" value="ECO:0007669"/>
    <property type="project" value="TreeGrafter"/>
</dbReference>
<dbReference type="Proteomes" id="UP000293638">
    <property type="component" value="Unassembled WGS sequence"/>
</dbReference>
<feature type="domain" description="NADPH-dependent FMN reductase-like" evidence="1">
    <location>
        <begin position="11"/>
        <end position="154"/>
    </location>
</feature>
<proteinExistence type="predicted"/>
<accession>A0A4Q7NPX9</accession>
<protein>
    <submittedName>
        <fullName evidence="2">NAD(P)H-dependent FMN reductase</fullName>
    </submittedName>
</protein>
<evidence type="ECO:0000313" key="3">
    <source>
        <dbReference type="Proteomes" id="UP000293638"/>
    </source>
</evidence>
<name>A0A4Q7NPX9_9ACTN</name>
<dbReference type="InterPro" id="IPR050712">
    <property type="entry name" value="NAD(P)H-dep_reductase"/>
</dbReference>
<dbReference type="AlphaFoldDB" id="A0A4Q7NPX9"/>
<organism evidence="2 3">
    <name type="scientific">Motilibacter rhizosphaerae</name>
    <dbReference type="NCBI Taxonomy" id="598652"/>
    <lineage>
        <taxon>Bacteria</taxon>
        <taxon>Bacillati</taxon>
        <taxon>Actinomycetota</taxon>
        <taxon>Actinomycetes</taxon>
        <taxon>Motilibacterales</taxon>
        <taxon>Motilibacteraceae</taxon>
        <taxon>Motilibacter</taxon>
    </lineage>
</organism>
<dbReference type="SUPFAM" id="SSF52218">
    <property type="entry name" value="Flavoproteins"/>
    <property type="match status" value="1"/>
</dbReference>
<dbReference type="InterPro" id="IPR005025">
    <property type="entry name" value="FMN_Rdtase-like_dom"/>
</dbReference>